<dbReference type="AlphaFoldDB" id="A0AAP2Z9G1"/>
<dbReference type="EMBL" id="JAOPJZ010000012">
    <property type="protein sequence ID" value="MCU4753051.1"/>
    <property type="molecule type" value="Genomic_DNA"/>
</dbReference>
<comment type="caution">
    <text evidence="1">The sequence shown here is derived from an EMBL/GenBank/DDBJ whole genome shotgun (WGS) entry which is preliminary data.</text>
</comment>
<name>A0AAP2Z9G1_9EURY</name>
<reference evidence="1 2" key="1">
    <citation type="submission" date="2022-09" db="EMBL/GenBank/DDBJ databases">
        <title>Enrichment on poylsaccharides allowed isolation of novel metabolic and taxonomic groups of Haloarchaea.</title>
        <authorList>
            <person name="Sorokin D.Y."/>
            <person name="Elcheninov A.G."/>
            <person name="Khizhniak T.V."/>
            <person name="Kolganova T.V."/>
            <person name="Kublanov I.V."/>
        </authorList>
    </citation>
    <scope>NUCLEOTIDE SEQUENCE [LARGE SCALE GENOMIC DNA]</scope>
    <source>
        <strain evidence="1 2">AArc-curdl1</strain>
    </source>
</reference>
<gene>
    <name evidence="1" type="ORF">OB919_13885</name>
</gene>
<protein>
    <submittedName>
        <fullName evidence="1">Agl cluster protein AglQ</fullName>
    </submittedName>
</protein>
<sequence length="389" mass="44006">MVRLHDLLVDCAEGVLENQDAETGALPPGHNGPWDDPETPVRNTGHWAITFLECYDHTGEQRFRDAAENAISYLRSEDARPHGQTFHHRQSGEKDRCNGLVGQAWSIEALTVAATRLERPELIELAEAVFLAHPFDDYLCAWNPVEIDGTVKPVDMTFNHQLWFAAAGGLLAKHPESGDEVNRQVRRYLDALEANLNVYENGLVYHPFKPDFDVRKYGTIFLEGVKAGTAHTMILGVLRGMLGGDDGDEEETEGWAYKSVGYHSFNLYAFALLKEAYPEHPFWRCSKFQRTLEYATDEAYVDALDGNPYGYPYNCSGIEMAYVLEVFGHDVASEQRRWLERQFARTYDAEAKGMTRNNPDPTTLTARLYEATRVPDLEFELEDQAMAGK</sequence>
<evidence type="ECO:0000313" key="2">
    <source>
        <dbReference type="Proteomes" id="UP001321047"/>
    </source>
</evidence>
<dbReference type="RefSeq" id="WP_342809375.1">
    <property type="nucleotide sequence ID" value="NZ_JAOPJZ010000012.1"/>
</dbReference>
<accession>A0AAP2Z9G1</accession>
<dbReference type="Proteomes" id="UP001321047">
    <property type="component" value="Unassembled WGS sequence"/>
</dbReference>
<dbReference type="SUPFAM" id="SSF48208">
    <property type="entry name" value="Six-hairpin glycosidases"/>
    <property type="match status" value="1"/>
</dbReference>
<evidence type="ECO:0000313" key="1">
    <source>
        <dbReference type="EMBL" id="MCU4753051.1"/>
    </source>
</evidence>
<organism evidence="1 2">
    <name type="scientific">Natronosalvus hydrolyticus</name>
    <dbReference type="NCBI Taxonomy" id="2979988"/>
    <lineage>
        <taxon>Archaea</taxon>
        <taxon>Methanobacteriati</taxon>
        <taxon>Methanobacteriota</taxon>
        <taxon>Stenosarchaea group</taxon>
        <taxon>Halobacteria</taxon>
        <taxon>Halobacteriales</taxon>
        <taxon>Natrialbaceae</taxon>
        <taxon>Natronosalvus</taxon>
    </lineage>
</organism>
<proteinExistence type="predicted"/>
<dbReference type="GO" id="GO:0005975">
    <property type="term" value="P:carbohydrate metabolic process"/>
    <property type="evidence" value="ECO:0007669"/>
    <property type="project" value="InterPro"/>
</dbReference>
<dbReference type="InterPro" id="IPR008928">
    <property type="entry name" value="6-hairpin_glycosidase_sf"/>
</dbReference>
<keyword evidence="2" id="KW-1185">Reference proteome</keyword>